<protein>
    <submittedName>
        <fullName evidence="7">Copper-binding protein</fullName>
    </submittedName>
</protein>
<accession>A0A5E4ZSF4</accession>
<dbReference type="Proteomes" id="UP000414136">
    <property type="component" value="Unassembled WGS sequence"/>
</dbReference>
<feature type="domain" description="Blue (type 1) copper" evidence="6">
    <location>
        <begin position="119"/>
        <end position="225"/>
    </location>
</feature>
<dbReference type="AlphaFoldDB" id="A0A5E4ZSF4"/>
<sequence>MIRTPLGSRHDASLDSLLGSRFGSRFGSLLGSPFGSPVSSPLGSNTAPHTAGQSRLQRAARRLRFVRVPMLSAAMLGLATPAFADDSHATHAMHAQHSHGGEAAAIGEPGDDAKATRTVDVDMRDTMRFSPATLTVKRGDTVRFVVANNGKIRHELTLGTAASLAEHAKMMQQMPGMTHTEANAVTVEPGQKKTLVWHFTQAGTVDFACLEPGHFEAGMRGVINVR</sequence>
<dbReference type="GO" id="GO:0009055">
    <property type="term" value="F:electron transfer activity"/>
    <property type="evidence" value="ECO:0007669"/>
    <property type="project" value="InterPro"/>
</dbReference>
<dbReference type="CDD" id="cd04211">
    <property type="entry name" value="Cupredoxin_like_2"/>
    <property type="match status" value="1"/>
</dbReference>
<keyword evidence="4" id="KW-0186">Copper</keyword>
<dbReference type="GO" id="GO:0005507">
    <property type="term" value="F:copper ion binding"/>
    <property type="evidence" value="ECO:0007669"/>
    <property type="project" value="InterPro"/>
</dbReference>
<dbReference type="SUPFAM" id="SSF49503">
    <property type="entry name" value="Cupredoxins"/>
    <property type="match status" value="1"/>
</dbReference>
<evidence type="ECO:0000256" key="2">
    <source>
        <dbReference type="ARBA" id="ARBA00022723"/>
    </source>
</evidence>
<dbReference type="InterPro" id="IPR008972">
    <property type="entry name" value="Cupredoxin"/>
</dbReference>
<feature type="region of interest" description="Disordered" evidence="5">
    <location>
        <begin position="91"/>
        <end position="110"/>
    </location>
</feature>
<feature type="compositionally biased region" description="Polar residues" evidence="5">
    <location>
        <begin position="37"/>
        <end position="54"/>
    </location>
</feature>
<dbReference type="Gene3D" id="2.60.40.420">
    <property type="entry name" value="Cupredoxins - blue copper proteins"/>
    <property type="match status" value="1"/>
</dbReference>
<keyword evidence="2" id="KW-0479">Metal-binding</keyword>
<evidence type="ECO:0000313" key="8">
    <source>
        <dbReference type="Proteomes" id="UP000414136"/>
    </source>
</evidence>
<evidence type="ECO:0000256" key="3">
    <source>
        <dbReference type="ARBA" id="ARBA00022764"/>
    </source>
</evidence>
<keyword evidence="3" id="KW-0574">Periplasm</keyword>
<organism evidence="7 8">
    <name type="scientific">Pandoraea captiosa</name>
    <dbReference type="NCBI Taxonomy" id="2508302"/>
    <lineage>
        <taxon>Bacteria</taxon>
        <taxon>Pseudomonadati</taxon>
        <taxon>Pseudomonadota</taxon>
        <taxon>Betaproteobacteria</taxon>
        <taxon>Burkholderiales</taxon>
        <taxon>Burkholderiaceae</taxon>
        <taxon>Pandoraea</taxon>
    </lineage>
</organism>
<dbReference type="InterPro" id="IPR000923">
    <property type="entry name" value="BlueCu_1"/>
</dbReference>
<evidence type="ECO:0000256" key="1">
    <source>
        <dbReference type="ARBA" id="ARBA00004418"/>
    </source>
</evidence>
<dbReference type="EMBL" id="CABPSQ010000002">
    <property type="protein sequence ID" value="VVE64214.1"/>
    <property type="molecule type" value="Genomic_DNA"/>
</dbReference>
<evidence type="ECO:0000259" key="6">
    <source>
        <dbReference type="Pfam" id="PF00127"/>
    </source>
</evidence>
<keyword evidence="8" id="KW-1185">Reference proteome</keyword>
<dbReference type="InterPro" id="IPR050845">
    <property type="entry name" value="Cu-binding_ET"/>
</dbReference>
<proteinExistence type="predicted"/>
<dbReference type="PANTHER" id="PTHR38439:SF3">
    <property type="entry name" value="COPPER-RESISTANT CUPROPROTEIN COPI"/>
    <property type="match status" value="1"/>
</dbReference>
<evidence type="ECO:0000313" key="7">
    <source>
        <dbReference type="EMBL" id="VVE64214.1"/>
    </source>
</evidence>
<gene>
    <name evidence="7" type="ORF">PCA31118_01530</name>
</gene>
<dbReference type="Pfam" id="PF00127">
    <property type="entry name" value="Copper-bind"/>
    <property type="match status" value="1"/>
</dbReference>
<reference evidence="7 8" key="1">
    <citation type="submission" date="2019-08" db="EMBL/GenBank/DDBJ databases">
        <authorList>
            <person name="Peeters C."/>
        </authorList>
    </citation>
    <scope>NUCLEOTIDE SEQUENCE [LARGE SCALE GENOMIC DNA]</scope>
    <source>
        <strain evidence="7 8">LMG 31118</strain>
    </source>
</reference>
<evidence type="ECO:0000256" key="4">
    <source>
        <dbReference type="ARBA" id="ARBA00023008"/>
    </source>
</evidence>
<evidence type="ECO:0000256" key="5">
    <source>
        <dbReference type="SAM" id="MobiDB-lite"/>
    </source>
</evidence>
<feature type="region of interest" description="Disordered" evidence="5">
    <location>
        <begin position="37"/>
        <end position="56"/>
    </location>
</feature>
<name>A0A5E4ZSF4_9BURK</name>
<dbReference type="GO" id="GO:0042597">
    <property type="term" value="C:periplasmic space"/>
    <property type="evidence" value="ECO:0007669"/>
    <property type="project" value="UniProtKB-SubCell"/>
</dbReference>
<comment type="subcellular location">
    <subcellularLocation>
        <location evidence="1">Periplasm</location>
    </subcellularLocation>
</comment>
<dbReference type="PANTHER" id="PTHR38439">
    <property type="entry name" value="AURACYANIN-B"/>
    <property type="match status" value="1"/>
</dbReference>
<dbReference type="RefSeq" id="WP_246190125.1">
    <property type="nucleotide sequence ID" value="NZ_CABPSQ010000002.1"/>
</dbReference>